<organism evidence="1 2">
    <name type="scientific">Aristolochia fimbriata</name>
    <name type="common">White veined hardy Dutchman's pipe vine</name>
    <dbReference type="NCBI Taxonomy" id="158543"/>
    <lineage>
        <taxon>Eukaryota</taxon>
        <taxon>Viridiplantae</taxon>
        <taxon>Streptophyta</taxon>
        <taxon>Embryophyta</taxon>
        <taxon>Tracheophyta</taxon>
        <taxon>Spermatophyta</taxon>
        <taxon>Magnoliopsida</taxon>
        <taxon>Magnoliidae</taxon>
        <taxon>Piperales</taxon>
        <taxon>Aristolochiaceae</taxon>
        <taxon>Aristolochia</taxon>
    </lineage>
</organism>
<dbReference type="Proteomes" id="UP000825729">
    <property type="component" value="Unassembled WGS sequence"/>
</dbReference>
<comment type="caution">
    <text evidence="1">The sequence shown here is derived from an EMBL/GenBank/DDBJ whole genome shotgun (WGS) entry which is preliminary data.</text>
</comment>
<proteinExistence type="predicted"/>
<evidence type="ECO:0000313" key="2">
    <source>
        <dbReference type="Proteomes" id="UP000825729"/>
    </source>
</evidence>
<reference evidence="1 2" key="1">
    <citation type="submission" date="2021-07" db="EMBL/GenBank/DDBJ databases">
        <title>The Aristolochia fimbriata genome: insights into angiosperm evolution, floral development and chemical biosynthesis.</title>
        <authorList>
            <person name="Jiao Y."/>
        </authorList>
    </citation>
    <scope>NUCLEOTIDE SEQUENCE [LARGE SCALE GENOMIC DNA]</scope>
    <source>
        <strain evidence="1">IBCAS-2021</strain>
        <tissue evidence="1">Leaf</tissue>
    </source>
</reference>
<dbReference type="AlphaFoldDB" id="A0AAV7F4B6"/>
<dbReference type="EMBL" id="JAINDJ010000003">
    <property type="protein sequence ID" value="KAG9454666.1"/>
    <property type="molecule type" value="Genomic_DNA"/>
</dbReference>
<protein>
    <submittedName>
        <fullName evidence="1">Uncharacterized protein</fullName>
    </submittedName>
</protein>
<accession>A0AAV7F4B6</accession>
<gene>
    <name evidence="1" type="ORF">H6P81_007570</name>
</gene>
<sequence length="142" mass="15155">MVGIGWMPLSPCLGPTISRSLIARVSVQSVQAGLPRMRPNRFGIGGERLKIPGAGGYVCASSYPGGLGAGHGSVSLLRIHLLFVSASFFFPTELVTHSLTGTGRPDRSAADMNRLTVAAVNREIRVPFRDVVTRVVWLWPGA</sequence>
<name>A0AAV7F4B6_ARIFI</name>
<evidence type="ECO:0000313" key="1">
    <source>
        <dbReference type="EMBL" id="KAG9454666.1"/>
    </source>
</evidence>
<keyword evidence="2" id="KW-1185">Reference proteome</keyword>